<dbReference type="RefSeq" id="WP_194453387.1">
    <property type="nucleotide sequence ID" value="NZ_CP063849.1"/>
</dbReference>
<dbReference type="EMBL" id="CP063849">
    <property type="protein sequence ID" value="QOY91733.1"/>
    <property type="molecule type" value="Genomic_DNA"/>
</dbReference>
<keyword evidence="2" id="KW-1185">Reference proteome</keyword>
<name>A0A7S7SPB6_PALFE</name>
<dbReference type="Gene3D" id="2.180.10.10">
    <property type="entry name" value="RHS repeat-associated core"/>
    <property type="match status" value="1"/>
</dbReference>
<dbReference type="InterPro" id="IPR022385">
    <property type="entry name" value="Rhs_assc_core"/>
</dbReference>
<evidence type="ECO:0008006" key="3">
    <source>
        <dbReference type="Google" id="ProtNLM"/>
    </source>
</evidence>
<dbReference type="InterPro" id="IPR050708">
    <property type="entry name" value="T6SS_VgrG/RHS"/>
</dbReference>
<accession>A0A7S7SPB6</accession>
<sequence length="742" mass="80632">MNESNPAGGADLVTTYTYNLFNQPLTVTMTRGTTTQTRTFTYNTPFLLTSVAEPETGTATYTYWTDGQIRTKTDAKGNVTTYVRDGYGRPSTIYRKPAGATVDDPTQTTTYGYDTGVNAQGRLSSVVVGAATETYEYSVGGLVTRKGVAFPNNDAPLEAVYTYDTLGRMTSMKYPDVYNGNGAVAEVGRTLGYQYVDPMGPQKLTDSTYASPGWRVTAQRNSAGQLTQMVVYQANGTSETETFTYNSLGQLTQASGRGSNIEYRYSATGNDGRITSRKDNISGDEVSYTYDQLGRLIAAATTGPEWGLTWAYDGFGNRLRQEVTKGGRAAVYSVDPATNRLNGGGATYDPNGSIESFGTGAGTAAYDVDNRMVSMSLDANNVERYAYSAANQRIQVTRSNGTVETFFYGLAGELLGVYQRGTKANGHKYFSSASIRVWFAGRLISSGANSVVTDRLGSVVKDGSEALRYYPYGDQNPGSTTENREKFATYTRDGFSGLDYAQNRYYSPQFGRFTTADPFSDSADYSRPQGMNRYNYVESDPANGVDPTGLLAAPLAEPPPGWPTIKWYAYLERITTTILAQCTVSTTLVTINQHCKDLFNSTLIPASGPGPQQTLYNALENSTKATWFYEAEGPEGCLTLAEATGLASAGSMTVHDWAIRSYQAGDIAITMNYRKSTDDPFESIPHVVLFSGYFELSTVARGLVLLYELLHVVHGTHDQIISALQIPDSYIKDTGPSIGITN</sequence>
<dbReference type="NCBIfam" id="TIGR03696">
    <property type="entry name" value="Rhs_assc_core"/>
    <property type="match status" value="1"/>
</dbReference>
<reference evidence="1 2" key="1">
    <citation type="submission" date="2020-10" db="EMBL/GenBank/DDBJ databases">
        <title>Complete genome sequence of Paludibaculum fermentans P105T, a facultatively anaerobic acidobacterium capable of dissimilatory Fe(III) reduction.</title>
        <authorList>
            <person name="Dedysh S.N."/>
            <person name="Beletsky A.V."/>
            <person name="Kulichevskaya I.S."/>
            <person name="Mardanov A.V."/>
            <person name="Ravin N.V."/>
        </authorList>
    </citation>
    <scope>NUCLEOTIDE SEQUENCE [LARGE SCALE GENOMIC DNA]</scope>
    <source>
        <strain evidence="1 2">P105</strain>
    </source>
</reference>
<organism evidence="1 2">
    <name type="scientific">Paludibaculum fermentans</name>
    <dbReference type="NCBI Taxonomy" id="1473598"/>
    <lineage>
        <taxon>Bacteria</taxon>
        <taxon>Pseudomonadati</taxon>
        <taxon>Acidobacteriota</taxon>
        <taxon>Terriglobia</taxon>
        <taxon>Bryobacterales</taxon>
        <taxon>Bryobacteraceae</taxon>
        <taxon>Paludibaculum</taxon>
    </lineage>
</organism>
<protein>
    <recommendedName>
        <fullName evidence="3">RHS repeat-associated core domain-containing protein</fullName>
    </recommendedName>
</protein>
<evidence type="ECO:0000313" key="1">
    <source>
        <dbReference type="EMBL" id="QOY91733.1"/>
    </source>
</evidence>
<dbReference type="AlphaFoldDB" id="A0A7S7SPB6"/>
<dbReference type="Pfam" id="PF05593">
    <property type="entry name" value="RHS_repeat"/>
    <property type="match status" value="2"/>
</dbReference>
<proteinExistence type="predicted"/>
<gene>
    <name evidence="1" type="ORF">IRI77_17860</name>
</gene>
<evidence type="ECO:0000313" key="2">
    <source>
        <dbReference type="Proteomes" id="UP000593892"/>
    </source>
</evidence>
<dbReference type="InterPro" id="IPR031325">
    <property type="entry name" value="RHS_repeat"/>
</dbReference>
<dbReference type="KEGG" id="pfer:IRI77_17860"/>
<dbReference type="Proteomes" id="UP000593892">
    <property type="component" value="Chromosome"/>
</dbReference>
<dbReference type="PANTHER" id="PTHR32305:SF15">
    <property type="entry name" value="PROTEIN RHSA-RELATED"/>
    <property type="match status" value="1"/>
</dbReference>
<dbReference type="PANTHER" id="PTHR32305">
    <property type="match status" value="1"/>
</dbReference>